<keyword evidence="1" id="KW-0732">Signal</keyword>
<comment type="caution">
    <text evidence="2">The sequence shown here is derived from an EMBL/GenBank/DDBJ whole genome shotgun (WGS) entry which is preliminary data.</text>
</comment>
<evidence type="ECO:0000313" key="2">
    <source>
        <dbReference type="EMBL" id="TFF35549.1"/>
    </source>
</evidence>
<dbReference type="RefSeq" id="WP_133233305.1">
    <property type="nucleotide sequence ID" value="NZ_SOZE01000021.1"/>
</dbReference>
<evidence type="ECO:0000313" key="3">
    <source>
        <dbReference type="Proteomes" id="UP000297540"/>
    </source>
</evidence>
<gene>
    <name evidence="2" type="ORF">E2R66_18875</name>
</gene>
<evidence type="ECO:0000256" key="1">
    <source>
        <dbReference type="SAM" id="SignalP"/>
    </source>
</evidence>
<organism evidence="2 3">
    <name type="scientific">Mucilaginibacter psychrotolerans</name>
    <dbReference type="NCBI Taxonomy" id="1524096"/>
    <lineage>
        <taxon>Bacteria</taxon>
        <taxon>Pseudomonadati</taxon>
        <taxon>Bacteroidota</taxon>
        <taxon>Sphingobacteriia</taxon>
        <taxon>Sphingobacteriales</taxon>
        <taxon>Sphingobacteriaceae</taxon>
        <taxon>Mucilaginibacter</taxon>
    </lineage>
</organism>
<proteinExistence type="predicted"/>
<sequence length="304" mass="34192">MKKTILTLFTGLLVFSAYAQIRSTTIAKPISQNLLVNVKQRNIEAEQQAFGKRSNSEEAWFYENANYGGRKFVLERGSYTLKELGTDLNDFLSSAVVPSNLIVVVYTNDNFDGDWYILTPENNNNLNFEKTVVAKANVGNRLISGKADINDIISSIIIYNPDQDYIDFNSFGESNNIYTNLNQFDKDKCYRAFPGPGLSGVDGHNMADIGPLNDKITYIRLNNYQMSVQIHQDAGFKGYQGLLKKEVRDYPLFAKPTDLQVLGYISMTDCGTITSSIGMDRAWKNRVSSFKVNIGPGRLTEIYK</sequence>
<dbReference type="InterPro" id="IPR011024">
    <property type="entry name" value="G_crystallin-like"/>
</dbReference>
<dbReference type="SUPFAM" id="SSF49695">
    <property type="entry name" value="gamma-Crystallin-like"/>
    <property type="match status" value="1"/>
</dbReference>
<dbReference type="Proteomes" id="UP000297540">
    <property type="component" value="Unassembled WGS sequence"/>
</dbReference>
<feature type="signal peptide" evidence="1">
    <location>
        <begin position="1"/>
        <end position="19"/>
    </location>
</feature>
<dbReference type="EMBL" id="SOZE01000021">
    <property type="protein sequence ID" value="TFF35549.1"/>
    <property type="molecule type" value="Genomic_DNA"/>
</dbReference>
<dbReference type="Gene3D" id="2.60.20.10">
    <property type="entry name" value="Crystallins"/>
    <property type="match status" value="1"/>
</dbReference>
<dbReference type="OrthoDB" id="3965347at2"/>
<dbReference type="AlphaFoldDB" id="A0A4Y8S941"/>
<keyword evidence="3" id="KW-1185">Reference proteome</keyword>
<accession>A0A4Y8S941</accession>
<evidence type="ECO:0008006" key="4">
    <source>
        <dbReference type="Google" id="ProtNLM"/>
    </source>
</evidence>
<feature type="chain" id="PRO_5021491773" description="Beta/gamma crystallin 'Greek key' domain-containing protein" evidence="1">
    <location>
        <begin position="20"/>
        <end position="304"/>
    </location>
</feature>
<name>A0A4Y8S941_9SPHI</name>
<dbReference type="Pfam" id="PF03995">
    <property type="entry name" value="Inhibitor_I36"/>
    <property type="match status" value="1"/>
</dbReference>
<reference evidence="2 3" key="1">
    <citation type="journal article" date="2017" name="Int. J. Syst. Evol. Microbiol.">
        <title>Mucilaginibacterpsychrotolerans sp. nov., isolated from peatlands.</title>
        <authorList>
            <person name="Deng Y."/>
            <person name="Shen L."/>
            <person name="Xu B."/>
            <person name="Liu Y."/>
            <person name="Gu Z."/>
            <person name="Liu H."/>
            <person name="Zhou Y."/>
        </authorList>
    </citation>
    <scope>NUCLEOTIDE SEQUENCE [LARGE SCALE GENOMIC DNA]</scope>
    <source>
        <strain evidence="2 3">NH7-4</strain>
    </source>
</reference>
<protein>
    <recommendedName>
        <fullName evidence="4">Beta/gamma crystallin 'Greek key' domain-containing protein</fullName>
    </recommendedName>
</protein>